<reference evidence="3" key="1">
    <citation type="journal article" date="2019" name="Int. J. Syst. Evol. Microbiol.">
        <title>The Global Catalogue of Microorganisms (GCM) 10K type strain sequencing project: providing services to taxonomists for standard genome sequencing and annotation.</title>
        <authorList>
            <consortium name="The Broad Institute Genomics Platform"/>
            <consortium name="The Broad Institute Genome Sequencing Center for Infectious Disease"/>
            <person name="Wu L."/>
            <person name="Ma J."/>
        </authorList>
    </citation>
    <scope>NUCLEOTIDE SEQUENCE [LARGE SCALE GENOMIC DNA]</scope>
    <source>
        <strain evidence="3">WYCCWR 12678</strain>
    </source>
</reference>
<dbReference type="Gene3D" id="2.60.300.12">
    <property type="entry name" value="HesB-like domain"/>
    <property type="match status" value="1"/>
</dbReference>
<dbReference type="InterPro" id="IPR017870">
    <property type="entry name" value="FeS_cluster_insertion_CS"/>
</dbReference>
<dbReference type="RefSeq" id="WP_380028581.1">
    <property type="nucleotide sequence ID" value="NZ_JBHSHC010000142.1"/>
</dbReference>
<dbReference type="NCBIfam" id="TIGR00049">
    <property type="entry name" value="iron-sulfur cluster assembly accessory protein"/>
    <property type="match status" value="1"/>
</dbReference>
<accession>A0ABV9Q5G9</accession>
<organism evidence="2 3">
    <name type="scientific">Effusibacillus consociatus</name>
    <dbReference type="NCBI Taxonomy" id="1117041"/>
    <lineage>
        <taxon>Bacteria</taxon>
        <taxon>Bacillati</taxon>
        <taxon>Bacillota</taxon>
        <taxon>Bacilli</taxon>
        <taxon>Bacillales</taxon>
        <taxon>Alicyclobacillaceae</taxon>
        <taxon>Effusibacillus</taxon>
    </lineage>
</organism>
<sequence>MVTLTESAANKVKSLLSDKEEGLSLRVFIKSGGCSGFSYGMALDNAKNDDCVLEEKGVQVVIDPESARFLPGAEVDYVDSMMGAGFKITNPNAVSSCGCGSSFRTATEEGKPGSCS</sequence>
<dbReference type="InterPro" id="IPR000361">
    <property type="entry name" value="ATAP_core_dom"/>
</dbReference>
<dbReference type="EMBL" id="JBHSHC010000142">
    <property type="protein sequence ID" value="MFC4769736.1"/>
    <property type="molecule type" value="Genomic_DNA"/>
</dbReference>
<evidence type="ECO:0000313" key="3">
    <source>
        <dbReference type="Proteomes" id="UP001596002"/>
    </source>
</evidence>
<name>A0ABV9Q5G9_9BACL</name>
<evidence type="ECO:0000313" key="2">
    <source>
        <dbReference type="EMBL" id="MFC4769736.1"/>
    </source>
</evidence>
<proteinExistence type="predicted"/>
<dbReference type="PROSITE" id="PS01152">
    <property type="entry name" value="HESB"/>
    <property type="match status" value="1"/>
</dbReference>
<dbReference type="SUPFAM" id="SSF89360">
    <property type="entry name" value="HesB-like domain"/>
    <property type="match status" value="1"/>
</dbReference>
<keyword evidence="3" id="KW-1185">Reference proteome</keyword>
<evidence type="ECO:0000259" key="1">
    <source>
        <dbReference type="Pfam" id="PF01521"/>
    </source>
</evidence>
<dbReference type="PANTHER" id="PTHR43011:SF1">
    <property type="entry name" value="IRON-SULFUR CLUSTER ASSEMBLY 2 HOMOLOG, MITOCHONDRIAL"/>
    <property type="match status" value="1"/>
</dbReference>
<protein>
    <submittedName>
        <fullName evidence="2">Iron-sulfur cluster insertion protein ErpA</fullName>
    </submittedName>
</protein>
<gene>
    <name evidence="2" type="primary">erpA</name>
    <name evidence="2" type="ORF">ACFO8Q_20705</name>
</gene>
<feature type="domain" description="Core" evidence="1">
    <location>
        <begin position="2"/>
        <end position="100"/>
    </location>
</feature>
<dbReference type="Pfam" id="PF01521">
    <property type="entry name" value="Fe-S_biosyn"/>
    <property type="match status" value="1"/>
</dbReference>
<dbReference type="InterPro" id="IPR035903">
    <property type="entry name" value="HesB-like_dom_sf"/>
</dbReference>
<dbReference type="NCBIfam" id="NF010147">
    <property type="entry name" value="PRK13623.1"/>
    <property type="match status" value="1"/>
</dbReference>
<comment type="caution">
    <text evidence="2">The sequence shown here is derived from an EMBL/GenBank/DDBJ whole genome shotgun (WGS) entry which is preliminary data.</text>
</comment>
<dbReference type="Proteomes" id="UP001596002">
    <property type="component" value="Unassembled WGS sequence"/>
</dbReference>
<dbReference type="PANTHER" id="PTHR43011">
    <property type="entry name" value="IRON-SULFUR CLUSTER ASSEMBLY 2 HOMOLOG, MITOCHONDRIAL"/>
    <property type="match status" value="1"/>
</dbReference>
<dbReference type="InterPro" id="IPR016092">
    <property type="entry name" value="ATAP"/>
</dbReference>